<dbReference type="GeneID" id="63738481"/>
<dbReference type="Proteomes" id="UP000030816">
    <property type="component" value="Unassembled WGS sequence"/>
</dbReference>
<evidence type="ECO:0000313" key="2">
    <source>
        <dbReference type="EMBL" id="KHN98265.1"/>
    </source>
</evidence>
<keyword evidence="3" id="KW-1185">Reference proteome</keyword>
<accession>A0A0B2WZM4</accession>
<evidence type="ECO:0000313" key="3">
    <source>
        <dbReference type="Proteomes" id="UP000030816"/>
    </source>
</evidence>
<proteinExistence type="predicted"/>
<dbReference type="HOGENOM" id="CLU_1042364_0_0_1"/>
<name>A0A0B2WZM4_METAS</name>
<dbReference type="STRING" id="1081103.A0A0B2WZM4"/>
<organism evidence="2 3">
    <name type="scientific">Metarhizium album (strain ARSEF 1941)</name>
    <dbReference type="NCBI Taxonomy" id="1081103"/>
    <lineage>
        <taxon>Eukaryota</taxon>
        <taxon>Fungi</taxon>
        <taxon>Dikarya</taxon>
        <taxon>Ascomycota</taxon>
        <taxon>Pezizomycotina</taxon>
        <taxon>Sordariomycetes</taxon>
        <taxon>Hypocreomycetidae</taxon>
        <taxon>Hypocreales</taxon>
        <taxon>Clavicipitaceae</taxon>
        <taxon>Metarhizium</taxon>
    </lineage>
</organism>
<dbReference type="AlphaFoldDB" id="A0A0B2WZM4"/>
<reference evidence="2 3" key="1">
    <citation type="journal article" date="2014" name="Proc. Natl. Acad. Sci. U.S.A.">
        <title>Trajectory and genomic determinants of fungal-pathogen speciation and host adaptation.</title>
        <authorList>
            <person name="Hu X."/>
            <person name="Xiao G."/>
            <person name="Zheng P."/>
            <person name="Shang Y."/>
            <person name="Su Y."/>
            <person name="Zhang X."/>
            <person name="Liu X."/>
            <person name="Zhan S."/>
            <person name="St Leger R.J."/>
            <person name="Wang C."/>
        </authorList>
    </citation>
    <scope>NUCLEOTIDE SEQUENCE [LARGE SCALE GENOMIC DNA]</scope>
    <source>
        <strain evidence="2 3">ARSEF 1941</strain>
    </source>
</reference>
<sequence>MHFIKASATLAVAVASLAKAAAPIPPQAVNELQAYATIFNDPNVNKTEYGVPMEVQARQHAESCNKQCGLVIQLIAKEGCGSGWEEHWASCETCIFHKVHDGTEFNTTWAPGLKKALGICGRDPQLDRHPDYEKNDCHYACGILSSYRRGDDCPDDWQIWERSCKSCFASERLGPLMEENYRHGVNLALKKCRGHRGAAPGVNAATSEADVATQSKSTDGQVDWSAVGISMGLSKDQTACHAACGKTPIICWLGRLTPVQGEGRGLT</sequence>
<dbReference type="EMBL" id="AZHE01000008">
    <property type="protein sequence ID" value="KHN98265.1"/>
    <property type="molecule type" value="Genomic_DNA"/>
</dbReference>
<protein>
    <submittedName>
        <fullName evidence="2">Cell surface protein</fullName>
    </submittedName>
</protein>
<gene>
    <name evidence="2" type="ORF">MAM_04026</name>
</gene>
<dbReference type="OrthoDB" id="4160690at2759"/>
<evidence type="ECO:0000256" key="1">
    <source>
        <dbReference type="SAM" id="SignalP"/>
    </source>
</evidence>
<comment type="caution">
    <text evidence="2">The sequence shown here is derived from an EMBL/GenBank/DDBJ whole genome shotgun (WGS) entry which is preliminary data.</text>
</comment>
<keyword evidence="1" id="KW-0732">Signal</keyword>
<feature type="chain" id="PRO_5002079792" evidence="1">
    <location>
        <begin position="24"/>
        <end position="267"/>
    </location>
</feature>
<dbReference type="RefSeq" id="XP_040679331.1">
    <property type="nucleotide sequence ID" value="XM_040822825.1"/>
</dbReference>
<feature type="signal peptide" evidence="1">
    <location>
        <begin position="1"/>
        <end position="23"/>
    </location>
</feature>